<dbReference type="SUPFAM" id="SSF69279">
    <property type="entry name" value="Phage tail proteins"/>
    <property type="match status" value="1"/>
</dbReference>
<dbReference type="AlphaFoldDB" id="A0A5C1A9B2"/>
<sequence length="374" mass="41118">MTPLDLAGITSLNNPRQPAGITRRPRPVVMLNGTRLPAKAVISLDVTNNSHFTADTYRVELAVGGLPLAFGPSYWADSQNDQVSIGVSLGGETPAALIVGQVDDVEWDVTGRRITLSGRDLSAALIDNKTAEKFQNQTASEIAQALALRNGLDSSVQATETLAGTYYEIDHAISTHEETEWDLLVYLAEREGFDVWVSGTTLYFQPSPATSNPPYVMLWSEPGDGSFASNASSLHVSRSQTLSRDVIVTVRSWNQKQQRAFTVTAKRSQAKKSQRRGGTAQTYSFIRPNLTHDQAQQFAEAKAEEITRHERILSASLPGDNAMTTRATLRLVGTGTDWDQLYYPDSVTRRLSMQDGYRMDVRAKNHSVQDSVLV</sequence>
<dbReference type="RefSeq" id="WP_149109657.1">
    <property type="nucleotide sequence ID" value="NZ_CP042425.1"/>
</dbReference>
<accession>A0A5C1A9B2</accession>
<evidence type="ECO:0000313" key="2">
    <source>
        <dbReference type="EMBL" id="QEL14793.1"/>
    </source>
</evidence>
<evidence type="ECO:0000313" key="3">
    <source>
        <dbReference type="Proteomes" id="UP000324974"/>
    </source>
</evidence>
<dbReference type="Proteomes" id="UP000324974">
    <property type="component" value="Chromosome"/>
</dbReference>
<protein>
    <recommendedName>
        <fullName evidence="4">Late control protein D</fullName>
    </recommendedName>
</protein>
<feature type="region of interest" description="Disordered" evidence="1">
    <location>
        <begin position="1"/>
        <end position="22"/>
    </location>
</feature>
<proteinExistence type="predicted"/>
<evidence type="ECO:0008006" key="4">
    <source>
        <dbReference type="Google" id="ProtNLM"/>
    </source>
</evidence>
<dbReference type="Pfam" id="PF05954">
    <property type="entry name" value="Phage_GPD"/>
    <property type="match status" value="1"/>
</dbReference>
<evidence type="ECO:0000256" key="1">
    <source>
        <dbReference type="SAM" id="MobiDB-lite"/>
    </source>
</evidence>
<gene>
    <name evidence="2" type="ORF">PX52LOC_01687</name>
</gene>
<reference evidence="3" key="1">
    <citation type="submission" date="2019-08" db="EMBL/GenBank/DDBJ databases">
        <title>Limnoglobus roseus gen. nov., sp. nov., a novel freshwater planctomycete with a giant genome from the family Gemmataceae.</title>
        <authorList>
            <person name="Kulichevskaya I.S."/>
            <person name="Naumoff D.G."/>
            <person name="Miroshnikov K."/>
            <person name="Ivanova A."/>
            <person name="Philippov D.A."/>
            <person name="Hakobyan A."/>
            <person name="Rijpstra I.C."/>
            <person name="Sinninghe Damste J.S."/>
            <person name="Liesack W."/>
            <person name="Dedysh S.N."/>
        </authorList>
    </citation>
    <scope>NUCLEOTIDE SEQUENCE [LARGE SCALE GENOMIC DNA]</scope>
    <source>
        <strain evidence="3">PX52</strain>
    </source>
</reference>
<organism evidence="2 3">
    <name type="scientific">Limnoglobus roseus</name>
    <dbReference type="NCBI Taxonomy" id="2598579"/>
    <lineage>
        <taxon>Bacteria</taxon>
        <taxon>Pseudomonadati</taxon>
        <taxon>Planctomycetota</taxon>
        <taxon>Planctomycetia</taxon>
        <taxon>Gemmatales</taxon>
        <taxon>Gemmataceae</taxon>
        <taxon>Limnoglobus</taxon>
    </lineage>
</organism>
<keyword evidence="3" id="KW-1185">Reference proteome</keyword>
<dbReference type="KEGG" id="lrs:PX52LOC_01687"/>
<name>A0A5C1A9B2_9BACT</name>
<dbReference type="OrthoDB" id="262740at2"/>
<dbReference type="EMBL" id="CP042425">
    <property type="protein sequence ID" value="QEL14793.1"/>
    <property type="molecule type" value="Genomic_DNA"/>
</dbReference>